<keyword evidence="3" id="KW-1185">Reference proteome</keyword>
<evidence type="ECO:0000313" key="3">
    <source>
        <dbReference type="Proteomes" id="UP000626554"/>
    </source>
</evidence>
<feature type="chain" id="PRO_5046954826" description="DUF1735 domain-containing protein" evidence="1">
    <location>
        <begin position="21"/>
        <end position="192"/>
    </location>
</feature>
<organism evidence="2 3">
    <name type="scientific">Hymenobacter terrestris</name>
    <dbReference type="NCBI Taxonomy" id="2748310"/>
    <lineage>
        <taxon>Bacteria</taxon>
        <taxon>Pseudomonadati</taxon>
        <taxon>Bacteroidota</taxon>
        <taxon>Cytophagia</taxon>
        <taxon>Cytophagales</taxon>
        <taxon>Hymenobacteraceae</taxon>
        <taxon>Hymenobacter</taxon>
    </lineage>
</organism>
<evidence type="ECO:0000313" key="2">
    <source>
        <dbReference type="EMBL" id="NVO85084.1"/>
    </source>
</evidence>
<dbReference type="RefSeq" id="WP_176899755.1">
    <property type="nucleotide sequence ID" value="NZ_JABKAV010000021.1"/>
</dbReference>
<reference evidence="2 3" key="1">
    <citation type="submission" date="2020-05" db="EMBL/GenBank/DDBJ databases">
        <title>Hymenobacter terrestris sp. nov. and Hymenobacter lapidiphilus sp. nov., isolated from regoliths in Antarctica.</title>
        <authorList>
            <person name="Sedlacek I."/>
            <person name="Pantucek R."/>
            <person name="Zeman M."/>
            <person name="Holochova P."/>
            <person name="Kralova S."/>
            <person name="Stankova E."/>
            <person name="Sedo O."/>
            <person name="Micenkova L."/>
            <person name="Svec P."/>
            <person name="Gupta V."/>
            <person name="Sood U."/>
            <person name="Korpole U.S."/>
            <person name="Lal R."/>
        </authorList>
    </citation>
    <scope>NUCLEOTIDE SEQUENCE [LARGE SCALE GENOMIC DNA]</scope>
    <source>
        <strain evidence="2 3">P5252</strain>
    </source>
</reference>
<name>A0ABX2Q2C8_9BACT</name>
<dbReference type="EMBL" id="JABKAV010000021">
    <property type="protein sequence ID" value="NVO85084.1"/>
    <property type="molecule type" value="Genomic_DNA"/>
</dbReference>
<accession>A0ABX2Q2C8</accession>
<comment type="caution">
    <text evidence="2">The sequence shown here is derived from an EMBL/GenBank/DDBJ whole genome shotgun (WGS) entry which is preliminary data.</text>
</comment>
<gene>
    <name evidence="2" type="ORF">HW556_09340</name>
</gene>
<feature type="signal peptide" evidence="1">
    <location>
        <begin position="1"/>
        <end position="20"/>
    </location>
</feature>
<sequence length="192" mass="20086">MKKYLVKLCALAVLSTGLLACEKDFGPNDLGPLEDSIANTPVTVTNAEFFERYPGVTTSIAAGGNINIQLAVPAGNVIKQITKVATSTATSINLGNLNSTTAASAYNTAPIPGNGTNTITFTTNLQRDYLPYRIRVGTSAGPAGPAAGTPPRLTAPVPSTTAVPTDIGFYFRIELEDGTILIPRPVRVRVIP</sequence>
<protein>
    <recommendedName>
        <fullName evidence="4">DUF1735 domain-containing protein</fullName>
    </recommendedName>
</protein>
<dbReference type="Proteomes" id="UP000626554">
    <property type="component" value="Unassembled WGS sequence"/>
</dbReference>
<proteinExistence type="predicted"/>
<keyword evidence="1" id="KW-0732">Signal</keyword>
<evidence type="ECO:0000256" key="1">
    <source>
        <dbReference type="SAM" id="SignalP"/>
    </source>
</evidence>
<dbReference type="PROSITE" id="PS51257">
    <property type="entry name" value="PROKAR_LIPOPROTEIN"/>
    <property type="match status" value="1"/>
</dbReference>
<evidence type="ECO:0008006" key="4">
    <source>
        <dbReference type="Google" id="ProtNLM"/>
    </source>
</evidence>